<comment type="similarity">
    <text evidence="5">Belongs to the FNT transporter (TC 1.A.16) family.</text>
</comment>
<dbReference type="PANTHER" id="PTHR30520:SF8">
    <property type="entry name" value="NITRITE TRANSPORTER NIRC"/>
    <property type="match status" value="1"/>
</dbReference>
<dbReference type="RefSeq" id="WP_074617149.1">
    <property type="nucleotide sequence ID" value="NZ_CP029487.1"/>
</dbReference>
<reference evidence="7 8" key="1">
    <citation type="submission" date="2018-05" db="EMBL/GenBank/DDBJ databases">
        <title>Genome comparison of Eubacterium sp.</title>
        <authorList>
            <person name="Feng Y."/>
            <person name="Sanchez-Andrea I."/>
            <person name="Stams A.J.M."/>
            <person name="De Vos W.M."/>
        </authorList>
    </citation>
    <scope>NUCLEOTIDE SEQUENCE [LARGE SCALE GENOMIC DNA]</scope>
    <source>
        <strain evidence="7 8">YI</strain>
    </source>
</reference>
<dbReference type="Proteomes" id="UP000218387">
    <property type="component" value="Chromosome"/>
</dbReference>
<keyword evidence="3 6" id="KW-1133">Transmembrane helix</keyword>
<evidence type="ECO:0000256" key="3">
    <source>
        <dbReference type="ARBA" id="ARBA00022989"/>
    </source>
</evidence>
<feature type="transmembrane region" description="Helical" evidence="6">
    <location>
        <begin position="60"/>
        <end position="82"/>
    </location>
</feature>
<dbReference type="KEGG" id="emt:CPZ25_006300"/>
<feature type="transmembrane region" description="Helical" evidence="6">
    <location>
        <begin position="223"/>
        <end position="249"/>
    </location>
</feature>
<dbReference type="PROSITE" id="PS01006">
    <property type="entry name" value="FORMATE_NITRITE_TP_2"/>
    <property type="match status" value="1"/>
</dbReference>
<dbReference type="AlphaFoldDB" id="A0A4P9C6E2"/>
<dbReference type="GO" id="GO:0005886">
    <property type="term" value="C:plasma membrane"/>
    <property type="evidence" value="ECO:0007669"/>
    <property type="project" value="TreeGrafter"/>
</dbReference>
<dbReference type="PROSITE" id="PS01005">
    <property type="entry name" value="FORMATE_NITRITE_TP_1"/>
    <property type="match status" value="1"/>
</dbReference>
<comment type="subcellular location">
    <subcellularLocation>
        <location evidence="1">Membrane</location>
        <topology evidence="1">Multi-pass membrane protein</topology>
    </subcellularLocation>
</comment>
<protein>
    <submittedName>
        <fullName evidence="7">Formate/nitrite transporter family protein</fullName>
    </submittedName>
</protein>
<proteinExistence type="inferred from homology"/>
<evidence type="ECO:0000256" key="4">
    <source>
        <dbReference type="ARBA" id="ARBA00023136"/>
    </source>
</evidence>
<dbReference type="InterPro" id="IPR024002">
    <property type="entry name" value="For/NO2_transpt_CS"/>
</dbReference>
<name>A0A4P9C6E2_EUBML</name>
<dbReference type="Pfam" id="PF01226">
    <property type="entry name" value="Form_Nir_trans"/>
    <property type="match status" value="1"/>
</dbReference>
<feature type="transmembrane region" description="Helical" evidence="6">
    <location>
        <begin position="25"/>
        <end position="48"/>
    </location>
</feature>
<evidence type="ECO:0000256" key="6">
    <source>
        <dbReference type="SAM" id="Phobius"/>
    </source>
</evidence>
<evidence type="ECO:0000256" key="2">
    <source>
        <dbReference type="ARBA" id="ARBA00022692"/>
    </source>
</evidence>
<accession>A0A4P9C6E2</accession>
<feature type="transmembrane region" description="Helical" evidence="6">
    <location>
        <begin position="103"/>
        <end position="127"/>
    </location>
</feature>
<evidence type="ECO:0000256" key="1">
    <source>
        <dbReference type="ARBA" id="ARBA00004141"/>
    </source>
</evidence>
<dbReference type="Gene3D" id="1.20.1080.10">
    <property type="entry name" value="Glycerol uptake facilitator protein"/>
    <property type="match status" value="1"/>
</dbReference>
<evidence type="ECO:0000256" key="5">
    <source>
        <dbReference type="ARBA" id="ARBA00049660"/>
    </source>
</evidence>
<evidence type="ECO:0000313" key="8">
    <source>
        <dbReference type="Proteomes" id="UP000218387"/>
    </source>
</evidence>
<organism evidence="7 8">
    <name type="scientific">Eubacterium maltosivorans</name>
    <dbReference type="NCBI Taxonomy" id="2041044"/>
    <lineage>
        <taxon>Bacteria</taxon>
        <taxon>Bacillati</taxon>
        <taxon>Bacillota</taxon>
        <taxon>Clostridia</taxon>
        <taxon>Eubacteriales</taxon>
        <taxon>Eubacteriaceae</taxon>
        <taxon>Eubacterium</taxon>
    </lineage>
</organism>
<feature type="transmembrane region" description="Helical" evidence="6">
    <location>
        <begin position="184"/>
        <end position="211"/>
    </location>
</feature>
<dbReference type="GO" id="GO:0015499">
    <property type="term" value="F:formate transmembrane transporter activity"/>
    <property type="evidence" value="ECO:0007669"/>
    <property type="project" value="TreeGrafter"/>
</dbReference>
<keyword evidence="4 6" id="KW-0472">Membrane</keyword>
<dbReference type="EMBL" id="CP029487">
    <property type="protein sequence ID" value="QCT70953.1"/>
    <property type="molecule type" value="Genomic_DNA"/>
</dbReference>
<dbReference type="InterPro" id="IPR023271">
    <property type="entry name" value="Aquaporin-like"/>
</dbReference>
<keyword evidence="8" id="KW-1185">Reference proteome</keyword>
<feature type="transmembrane region" description="Helical" evidence="6">
    <location>
        <begin position="153"/>
        <end position="172"/>
    </location>
</feature>
<evidence type="ECO:0000313" key="7">
    <source>
        <dbReference type="EMBL" id="QCT70953.1"/>
    </source>
</evidence>
<dbReference type="PANTHER" id="PTHR30520">
    <property type="entry name" value="FORMATE TRANSPORTER-RELATED"/>
    <property type="match status" value="1"/>
</dbReference>
<sequence length="256" mass="26811">MFLEAFISVQKAAADKTGLLKKNPLGYFVAAMLAGAFIGFGVLLSFTIGGLLSGEPYAKIVMGTAFGVALSLVVIAGAELFTGNNMVMAAGLMTKSVTMADTLKLWGICWLGNLAGSVLLALIFWGAGFAAGPVGEFIAASAAAKMGLSLVPLFLRGVLCNVLVCLAVWCGFKCKSESGKLIMIFWCLFAFITTGFEHSIANMTLLTISLLAPMEAAVSIGGYVYNLIVVTLGNMVGGILFVAIPYYLISKKKETA</sequence>
<gene>
    <name evidence="7" type="ORF">CPZ25_006300</name>
</gene>
<keyword evidence="2 6" id="KW-0812">Transmembrane</keyword>
<dbReference type="InterPro" id="IPR000292">
    <property type="entry name" value="For/NO2_transpt"/>
</dbReference>